<name>A0A6P0DTP0_RHILE</name>
<sequence>FPGDIIMTGTPQGVGPVQPGDTIDVQIEAIGELSISVGRAAS</sequence>
<gene>
    <name evidence="2" type="ORF">GUK36_37660</name>
</gene>
<evidence type="ECO:0000313" key="2">
    <source>
        <dbReference type="EMBL" id="NEK54975.1"/>
    </source>
</evidence>
<dbReference type="InterPro" id="IPR036663">
    <property type="entry name" value="Fumarylacetoacetase_C_sf"/>
</dbReference>
<dbReference type="Pfam" id="PF01557">
    <property type="entry name" value="FAA_hydrolase"/>
    <property type="match status" value="1"/>
</dbReference>
<dbReference type="InterPro" id="IPR011234">
    <property type="entry name" value="Fumarylacetoacetase-like_C"/>
</dbReference>
<evidence type="ECO:0000259" key="1">
    <source>
        <dbReference type="Pfam" id="PF01557"/>
    </source>
</evidence>
<organism evidence="2 3">
    <name type="scientific">Rhizobium leguminosarum</name>
    <dbReference type="NCBI Taxonomy" id="384"/>
    <lineage>
        <taxon>Bacteria</taxon>
        <taxon>Pseudomonadati</taxon>
        <taxon>Pseudomonadota</taxon>
        <taxon>Alphaproteobacteria</taxon>
        <taxon>Hyphomicrobiales</taxon>
        <taxon>Rhizobiaceae</taxon>
        <taxon>Rhizobium/Agrobacterium group</taxon>
        <taxon>Rhizobium</taxon>
    </lineage>
</organism>
<proteinExistence type="predicted"/>
<comment type="caution">
    <text evidence="2">The sequence shown here is derived from an EMBL/GenBank/DDBJ whole genome shotgun (WGS) entry which is preliminary data.</text>
</comment>
<dbReference type="AlphaFoldDB" id="A0A6P0DTP0"/>
<dbReference type="Gene3D" id="3.90.850.10">
    <property type="entry name" value="Fumarylacetoacetase-like, C-terminal domain"/>
    <property type="match status" value="1"/>
</dbReference>
<dbReference type="GO" id="GO:0016787">
    <property type="term" value="F:hydrolase activity"/>
    <property type="evidence" value="ECO:0007669"/>
    <property type="project" value="UniProtKB-KW"/>
</dbReference>
<dbReference type="Proteomes" id="UP000471409">
    <property type="component" value="Unassembled WGS sequence"/>
</dbReference>
<feature type="non-terminal residue" evidence="2">
    <location>
        <position position="1"/>
    </location>
</feature>
<accession>A0A6P0DTP0</accession>
<keyword evidence="2" id="KW-0378">Hydrolase</keyword>
<dbReference type="EMBL" id="WXXP01000128">
    <property type="protein sequence ID" value="NEK54975.1"/>
    <property type="molecule type" value="Genomic_DNA"/>
</dbReference>
<feature type="domain" description="Fumarylacetoacetase-like C-terminal" evidence="1">
    <location>
        <begin position="2"/>
        <end position="36"/>
    </location>
</feature>
<dbReference type="SUPFAM" id="SSF56529">
    <property type="entry name" value="FAH"/>
    <property type="match status" value="1"/>
</dbReference>
<protein>
    <submittedName>
        <fullName evidence="2">FAA hydrolase family protein</fullName>
    </submittedName>
</protein>
<reference evidence="2 3" key="1">
    <citation type="submission" date="2020-01" db="EMBL/GenBank/DDBJ databases">
        <title>Rhizobium genotypes associated with high levels of biological nitrogen fixation by grain legumes in a temperate-maritime cropping system.</title>
        <authorList>
            <person name="Maluk M."/>
            <person name="Francesc Ferrando Molina F."/>
            <person name="Lopez Del Egido L."/>
            <person name="Lafos M."/>
            <person name="Langarica-Fuentes A."/>
            <person name="Gebre Yohannes G."/>
            <person name="Young M.W."/>
            <person name="Martin P."/>
            <person name="Gantlett R."/>
            <person name="Kenicer G."/>
            <person name="Hawes C."/>
            <person name="Begg G.S."/>
            <person name="Quilliam R.S."/>
            <person name="Squire G.R."/>
            <person name="Poole P.S."/>
            <person name="Young P.W."/>
            <person name="Iannetta P.M."/>
            <person name="James E.K."/>
        </authorList>
    </citation>
    <scope>NUCLEOTIDE SEQUENCE [LARGE SCALE GENOMIC DNA]</scope>
    <source>
        <strain evidence="2 3">JHI944</strain>
    </source>
</reference>
<evidence type="ECO:0000313" key="3">
    <source>
        <dbReference type="Proteomes" id="UP000471409"/>
    </source>
</evidence>